<keyword evidence="3" id="KW-1003">Cell membrane</keyword>
<evidence type="ECO:0000256" key="1">
    <source>
        <dbReference type="ARBA" id="ARBA00004609"/>
    </source>
</evidence>
<dbReference type="GO" id="GO:1990138">
    <property type="term" value="P:neuron projection extension"/>
    <property type="evidence" value="ECO:0007669"/>
    <property type="project" value="TreeGrafter"/>
</dbReference>
<organism evidence="11 12">
    <name type="scientific">Knipowitschia caucasica</name>
    <name type="common">Caucasian dwarf goby</name>
    <name type="synonym">Pomatoschistus caucasicus</name>
    <dbReference type="NCBI Taxonomy" id="637954"/>
    <lineage>
        <taxon>Eukaryota</taxon>
        <taxon>Metazoa</taxon>
        <taxon>Chordata</taxon>
        <taxon>Craniata</taxon>
        <taxon>Vertebrata</taxon>
        <taxon>Euteleostomi</taxon>
        <taxon>Actinopterygii</taxon>
        <taxon>Neopterygii</taxon>
        <taxon>Teleostei</taxon>
        <taxon>Neoteleostei</taxon>
        <taxon>Acanthomorphata</taxon>
        <taxon>Gobiaria</taxon>
        <taxon>Gobiiformes</taxon>
        <taxon>Gobioidei</taxon>
        <taxon>Gobiidae</taxon>
        <taxon>Gobiinae</taxon>
        <taxon>Knipowitschia</taxon>
    </lineage>
</organism>
<dbReference type="Pfam" id="PF15056">
    <property type="entry name" value="NRN1"/>
    <property type="match status" value="1"/>
</dbReference>
<accession>A0AAV2LU20</accession>
<evidence type="ECO:0000256" key="7">
    <source>
        <dbReference type="ARBA" id="ARBA00023180"/>
    </source>
</evidence>
<dbReference type="Proteomes" id="UP001497482">
    <property type="component" value="Chromosome 4"/>
</dbReference>
<dbReference type="AlphaFoldDB" id="A0AAV2LU20"/>
<feature type="signal peptide" evidence="10">
    <location>
        <begin position="1"/>
        <end position="26"/>
    </location>
</feature>
<dbReference type="PANTHER" id="PTHR15902">
    <property type="entry name" value="NEURITIN-RELATED"/>
    <property type="match status" value="1"/>
</dbReference>
<keyword evidence="4" id="KW-0336">GPI-anchor</keyword>
<comment type="similarity">
    <text evidence="2">Belongs to the neuritin family.</text>
</comment>
<protein>
    <recommendedName>
        <fullName evidence="13">Neuritin 1-like b</fullName>
    </recommendedName>
</protein>
<gene>
    <name evidence="11" type="ORF">KC01_LOCUS31625</name>
</gene>
<comment type="subcellular location">
    <subcellularLocation>
        <location evidence="1">Cell membrane</location>
        <topology evidence="1">Lipid-anchor</topology>
        <topology evidence="1">GPI-anchor</topology>
    </subcellularLocation>
</comment>
<keyword evidence="5 10" id="KW-0732">Signal</keyword>
<evidence type="ECO:0000256" key="3">
    <source>
        <dbReference type="ARBA" id="ARBA00022475"/>
    </source>
</evidence>
<keyword evidence="8" id="KW-0449">Lipoprotein</keyword>
<keyword evidence="6" id="KW-0472">Membrane</keyword>
<evidence type="ECO:0008006" key="13">
    <source>
        <dbReference type="Google" id="ProtNLM"/>
    </source>
</evidence>
<sequence length="168" mass="18253">MKSLCMTSKMLLTLATFFYFVTLSLGAAIPPSCGSIYKSFAQCLLRLGDSLVENQPDQNTQDIDAICRSWNEFHDCANAALAGCPGEAAAVWDSLRKESRKTEFSGNLYEMCASRTTLSPTTVPAALSPPTSEQTNQETLKGKTGRHQSSFSTLFLPACSTLMVLLHV</sequence>
<evidence type="ECO:0000256" key="6">
    <source>
        <dbReference type="ARBA" id="ARBA00023136"/>
    </source>
</evidence>
<feature type="chain" id="PRO_5043943129" description="Neuritin 1-like b" evidence="10">
    <location>
        <begin position="27"/>
        <end position="168"/>
    </location>
</feature>
<evidence type="ECO:0000313" key="12">
    <source>
        <dbReference type="Proteomes" id="UP001497482"/>
    </source>
</evidence>
<feature type="compositionally biased region" description="Polar residues" evidence="9">
    <location>
        <begin position="129"/>
        <end position="139"/>
    </location>
</feature>
<name>A0AAV2LU20_KNICA</name>
<evidence type="ECO:0000256" key="8">
    <source>
        <dbReference type="ARBA" id="ARBA00023288"/>
    </source>
</evidence>
<feature type="region of interest" description="Disordered" evidence="9">
    <location>
        <begin position="120"/>
        <end position="145"/>
    </location>
</feature>
<keyword evidence="7" id="KW-0325">Glycoprotein</keyword>
<dbReference type="InterPro" id="IPR026144">
    <property type="entry name" value="Neuritin_fam"/>
</dbReference>
<dbReference type="EMBL" id="OZ035826">
    <property type="protein sequence ID" value="CAL1604042.1"/>
    <property type="molecule type" value="Genomic_DNA"/>
</dbReference>
<dbReference type="GO" id="GO:0005886">
    <property type="term" value="C:plasma membrane"/>
    <property type="evidence" value="ECO:0007669"/>
    <property type="project" value="UniProtKB-SubCell"/>
</dbReference>
<proteinExistence type="inferred from homology"/>
<dbReference type="GO" id="GO:0098552">
    <property type="term" value="C:side of membrane"/>
    <property type="evidence" value="ECO:0007669"/>
    <property type="project" value="UniProtKB-KW"/>
</dbReference>
<evidence type="ECO:0000256" key="2">
    <source>
        <dbReference type="ARBA" id="ARBA00008377"/>
    </source>
</evidence>
<evidence type="ECO:0000256" key="9">
    <source>
        <dbReference type="SAM" id="MobiDB-lite"/>
    </source>
</evidence>
<keyword evidence="12" id="KW-1185">Reference proteome</keyword>
<evidence type="ECO:0000256" key="5">
    <source>
        <dbReference type="ARBA" id="ARBA00022729"/>
    </source>
</evidence>
<reference evidence="11 12" key="1">
    <citation type="submission" date="2024-04" db="EMBL/GenBank/DDBJ databases">
        <authorList>
            <person name="Waldvogel A.-M."/>
            <person name="Schoenle A."/>
        </authorList>
    </citation>
    <scope>NUCLEOTIDE SEQUENCE [LARGE SCALE GENOMIC DNA]</scope>
</reference>
<evidence type="ECO:0000256" key="4">
    <source>
        <dbReference type="ARBA" id="ARBA00022622"/>
    </source>
</evidence>
<dbReference type="PANTHER" id="PTHR15902:SF6">
    <property type="entry name" value="NEURITIN 1-LIKE B"/>
    <property type="match status" value="1"/>
</dbReference>
<evidence type="ECO:0000313" key="11">
    <source>
        <dbReference type="EMBL" id="CAL1604042.1"/>
    </source>
</evidence>
<evidence type="ECO:0000256" key="10">
    <source>
        <dbReference type="SAM" id="SignalP"/>
    </source>
</evidence>